<protein>
    <submittedName>
        <fullName evidence="1">Uncharacterized protein</fullName>
    </submittedName>
</protein>
<evidence type="ECO:0000313" key="2">
    <source>
        <dbReference type="Proteomes" id="UP000321085"/>
    </source>
</evidence>
<dbReference type="OrthoDB" id="8020306at2"/>
<gene>
    <name evidence="1" type="ORF">MAE02_01560</name>
</gene>
<proteinExistence type="predicted"/>
<keyword evidence="2" id="KW-1185">Reference proteome</keyword>
<accession>A0A512BKH4</accession>
<dbReference type="AlphaFoldDB" id="A0A512BKH4"/>
<sequence>MSGHAVHIKIEGRTYSGTFTVDRKMLTVTTNYGRKSAEINPRVAHEALAHQLLQELVQQEKSRKGSNL</sequence>
<name>A0A512BKH4_9HYPH</name>
<evidence type="ECO:0000313" key="1">
    <source>
        <dbReference type="EMBL" id="GEO12460.1"/>
    </source>
</evidence>
<dbReference type="RefSeq" id="WP_114184364.1">
    <property type="nucleotide sequence ID" value="NZ_BJYU01000001.1"/>
</dbReference>
<reference evidence="1 2" key="1">
    <citation type="submission" date="2019-07" db="EMBL/GenBank/DDBJ databases">
        <title>Whole genome shotgun sequence of Microvirga aerophila NBRC 106136.</title>
        <authorList>
            <person name="Hosoyama A."/>
            <person name="Uohara A."/>
            <person name="Ohji S."/>
            <person name="Ichikawa N."/>
        </authorList>
    </citation>
    <scope>NUCLEOTIDE SEQUENCE [LARGE SCALE GENOMIC DNA]</scope>
    <source>
        <strain evidence="1 2">NBRC 106136</strain>
    </source>
</reference>
<dbReference type="EMBL" id="BJYU01000001">
    <property type="protein sequence ID" value="GEO12460.1"/>
    <property type="molecule type" value="Genomic_DNA"/>
</dbReference>
<comment type="caution">
    <text evidence="1">The sequence shown here is derived from an EMBL/GenBank/DDBJ whole genome shotgun (WGS) entry which is preliminary data.</text>
</comment>
<dbReference type="Proteomes" id="UP000321085">
    <property type="component" value="Unassembled WGS sequence"/>
</dbReference>
<organism evidence="1 2">
    <name type="scientific">Microvirga aerophila</name>
    <dbReference type="NCBI Taxonomy" id="670291"/>
    <lineage>
        <taxon>Bacteria</taxon>
        <taxon>Pseudomonadati</taxon>
        <taxon>Pseudomonadota</taxon>
        <taxon>Alphaproteobacteria</taxon>
        <taxon>Hyphomicrobiales</taxon>
        <taxon>Methylobacteriaceae</taxon>
        <taxon>Microvirga</taxon>
    </lineage>
</organism>